<evidence type="ECO:0000313" key="2">
    <source>
        <dbReference type="Proteomes" id="UP000217736"/>
    </source>
</evidence>
<dbReference type="RefSeq" id="WP_096442031.1">
    <property type="nucleotide sequence ID" value="NZ_AP018164.1"/>
</dbReference>
<keyword evidence="1" id="KW-0012">Acyltransferase</keyword>
<gene>
    <name evidence="1" type="primary">papA3</name>
    <name evidence="1" type="ORF">MSG_03826</name>
</gene>
<reference evidence="2" key="1">
    <citation type="submission" date="2017-06" db="EMBL/GenBank/DDBJ databases">
        <title>Complete Genome Sequence of Mycobacterium shigaense.</title>
        <authorList>
            <person name="Fukano H."/>
            <person name="Yoshida M."/>
            <person name="Kazumi Y."/>
            <person name="Ogura Y."/>
            <person name="Mitarai S."/>
            <person name="Hayashi T."/>
            <person name="Hoshino Y."/>
        </authorList>
    </citation>
    <scope>NUCLEOTIDE SEQUENCE [LARGE SCALE GENOMIC DNA]</scope>
    <source>
        <strain evidence="2">UN-152</strain>
    </source>
</reference>
<keyword evidence="2" id="KW-1185">Reference proteome</keyword>
<accession>A0A1Z4EM12</accession>
<dbReference type="SUPFAM" id="SSF52777">
    <property type="entry name" value="CoA-dependent acyltransferases"/>
    <property type="match status" value="2"/>
</dbReference>
<dbReference type="EMBL" id="AP018164">
    <property type="protein sequence ID" value="BAX93952.1"/>
    <property type="molecule type" value="Genomic_DNA"/>
</dbReference>
<dbReference type="Proteomes" id="UP000217736">
    <property type="component" value="Chromosome"/>
</dbReference>
<proteinExistence type="predicted"/>
<organism evidence="1 2">
    <name type="scientific">Mycobacterium shigaense</name>
    <dbReference type="NCBI Taxonomy" id="722731"/>
    <lineage>
        <taxon>Bacteria</taxon>
        <taxon>Bacillati</taxon>
        <taxon>Actinomycetota</taxon>
        <taxon>Actinomycetes</taxon>
        <taxon>Mycobacteriales</taxon>
        <taxon>Mycobacteriaceae</taxon>
        <taxon>Mycobacterium</taxon>
        <taxon>Mycobacterium simiae complex</taxon>
    </lineage>
</organism>
<dbReference type="Gene3D" id="3.30.559.10">
    <property type="entry name" value="Chloramphenicol acetyltransferase-like domain"/>
    <property type="match status" value="1"/>
</dbReference>
<dbReference type="GO" id="GO:0008610">
    <property type="term" value="P:lipid biosynthetic process"/>
    <property type="evidence" value="ECO:0007669"/>
    <property type="project" value="UniProtKB-ARBA"/>
</dbReference>
<dbReference type="Gene3D" id="3.30.559.30">
    <property type="entry name" value="Nonribosomal peptide synthetase, condensation domain"/>
    <property type="match status" value="1"/>
</dbReference>
<dbReference type="OrthoDB" id="9123229at2"/>
<dbReference type="GO" id="GO:0016746">
    <property type="term" value="F:acyltransferase activity"/>
    <property type="evidence" value="ECO:0007669"/>
    <property type="project" value="UniProtKB-KW"/>
</dbReference>
<dbReference type="KEGG" id="mshg:MSG_03826"/>
<dbReference type="AlphaFoldDB" id="A0A1Z4EM12"/>
<dbReference type="InterPro" id="IPR023213">
    <property type="entry name" value="CAT-like_dom_sf"/>
</dbReference>
<name>A0A1Z4EM12_9MYCO</name>
<dbReference type="Pfam" id="PF00668">
    <property type="entry name" value="Condensation"/>
    <property type="match status" value="1"/>
</dbReference>
<protein>
    <submittedName>
        <fullName evidence="1">Acyltransferase</fullName>
    </submittedName>
</protein>
<evidence type="ECO:0000313" key="1">
    <source>
        <dbReference type="EMBL" id="BAX93952.1"/>
    </source>
</evidence>
<keyword evidence="1" id="KW-0808">Transferase</keyword>
<sequence length="472" mass="51896">MRVGPLTVGTLFDWDPVPGDTVSWQPTPATLERVAAAPVSSVPVSYMQAQHIRGYVEQKAKGLDYSRLMIISSDQPGRCDLRAVNYVVNAHVRRHDTYRSWFEYADDDRIVRHTVADSAAIEFVPVKHGELTLGEIRDLAVHTPDPLQWGCFRFGVIQSDDHFTFYASIDHVHVDAMVVGVTLMEFHMMYGSLVGGGAPLELPPAGSYDEFCLRQRGFTDELTAESPQVRAWTQFAESNGGSLPEFALPLGDASLPSQADIVTVTMLDEPQTAQFESLCRDAGARFIGGVLACCGLAEHELTGASTYYGLTPRDTRKTAADALTQGWFTGLIPVTVPIADSSFEEAARAAQQSFDADVHLAEVPYERVVELAPTVHKPRPNFPVINFLDAGTAPLSALLTAELDGLNIGVYSDGRYSYQMSIYVIRVEQETAVTVMFPDNPEARESVARYLEALKSVFVRVAEGGHWRRHVA</sequence>
<dbReference type="InterPro" id="IPR001242">
    <property type="entry name" value="Condensation_dom"/>
</dbReference>